<name>A0A9D1MT61_9FIRM</name>
<accession>A0A9D1MT61</accession>
<dbReference type="InterPro" id="IPR016181">
    <property type="entry name" value="Acyl_CoA_acyltransferase"/>
</dbReference>
<comment type="caution">
    <text evidence="4">The sequence shown here is derived from an EMBL/GenBank/DDBJ whole genome shotgun (WGS) entry which is preliminary data.</text>
</comment>
<dbReference type="GO" id="GO:0016747">
    <property type="term" value="F:acyltransferase activity, transferring groups other than amino-acyl groups"/>
    <property type="evidence" value="ECO:0007669"/>
    <property type="project" value="InterPro"/>
</dbReference>
<dbReference type="Gene3D" id="3.40.630.30">
    <property type="match status" value="1"/>
</dbReference>
<dbReference type="PROSITE" id="PS51186">
    <property type="entry name" value="GNAT"/>
    <property type="match status" value="1"/>
</dbReference>
<dbReference type="EMBL" id="DVNM01000008">
    <property type="protein sequence ID" value="HIU68666.1"/>
    <property type="molecule type" value="Genomic_DNA"/>
</dbReference>
<protein>
    <submittedName>
        <fullName evidence="4">GNAT family N-acetyltransferase</fullName>
    </submittedName>
</protein>
<evidence type="ECO:0000256" key="2">
    <source>
        <dbReference type="ARBA" id="ARBA00023315"/>
    </source>
</evidence>
<proteinExistence type="predicted"/>
<dbReference type="AlphaFoldDB" id="A0A9D1MT61"/>
<evidence type="ECO:0000313" key="4">
    <source>
        <dbReference type="EMBL" id="HIU68666.1"/>
    </source>
</evidence>
<gene>
    <name evidence="4" type="ORF">IAD23_01740</name>
</gene>
<feature type="domain" description="N-acetyltransferase" evidence="3">
    <location>
        <begin position="3"/>
        <end position="166"/>
    </location>
</feature>
<dbReference type="CDD" id="cd04301">
    <property type="entry name" value="NAT_SF"/>
    <property type="match status" value="1"/>
</dbReference>
<dbReference type="PANTHER" id="PTHR43877">
    <property type="entry name" value="AMINOALKYLPHOSPHONATE N-ACETYLTRANSFERASE-RELATED-RELATED"/>
    <property type="match status" value="1"/>
</dbReference>
<dbReference type="InterPro" id="IPR050832">
    <property type="entry name" value="Bact_Acetyltransf"/>
</dbReference>
<evidence type="ECO:0000259" key="3">
    <source>
        <dbReference type="PROSITE" id="PS51186"/>
    </source>
</evidence>
<reference evidence="4" key="1">
    <citation type="submission" date="2020-10" db="EMBL/GenBank/DDBJ databases">
        <authorList>
            <person name="Gilroy R."/>
        </authorList>
    </citation>
    <scope>NUCLEOTIDE SEQUENCE</scope>
    <source>
        <strain evidence="4">CHK176-6737</strain>
    </source>
</reference>
<dbReference type="Proteomes" id="UP000824125">
    <property type="component" value="Unassembled WGS sequence"/>
</dbReference>
<evidence type="ECO:0000256" key="1">
    <source>
        <dbReference type="ARBA" id="ARBA00022679"/>
    </source>
</evidence>
<organism evidence="4 5">
    <name type="scientific">Candidatus Scybalenecus merdavium</name>
    <dbReference type="NCBI Taxonomy" id="2840939"/>
    <lineage>
        <taxon>Bacteria</taxon>
        <taxon>Bacillati</taxon>
        <taxon>Bacillota</taxon>
        <taxon>Clostridia</taxon>
        <taxon>Eubacteriales</taxon>
        <taxon>Oscillospiraceae</taxon>
        <taxon>Oscillospiraceae incertae sedis</taxon>
        <taxon>Candidatus Scybalenecus</taxon>
    </lineage>
</organism>
<keyword evidence="2" id="KW-0012">Acyltransferase</keyword>
<dbReference type="InterPro" id="IPR000182">
    <property type="entry name" value="GNAT_dom"/>
</dbReference>
<keyword evidence="1" id="KW-0808">Transferase</keyword>
<reference evidence="4" key="2">
    <citation type="journal article" date="2021" name="PeerJ">
        <title>Extensive microbial diversity within the chicken gut microbiome revealed by metagenomics and culture.</title>
        <authorList>
            <person name="Gilroy R."/>
            <person name="Ravi A."/>
            <person name="Getino M."/>
            <person name="Pursley I."/>
            <person name="Horton D.L."/>
            <person name="Alikhan N.F."/>
            <person name="Baker D."/>
            <person name="Gharbi K."/>
            <person name="Hall N."/>
            <person name="Watson M."/>
            <person name="Adriaenssens E.M."/>
            <person name="Foster-Nyarko E."/>
            <person name="Jarju S."/>
            <person name="Secka A."/>
            <person name="Antonio M."/>
            <person name="Oren A."/>
            <person name="Chaudhuri R.R."/>
            <person name="La Ragione R."/>
            <person name="Hildebrand F."/>
            <person name="Pallen M.J."/>
        </authorList>
    </citation>
    <scope>NUCLEOTIDE SEQUENCE</scope>
    <source>
        <strain evidence="4">CHK176-6737</strain>
    </source>
</reference>
<dbReference type="SUPFAM" id="SSF55729">
    <property type="entry name" value="Acyl-CoA N-acyltransferases (Nat)"/>
    <property type="match status" value="1"/>
</dbReference>
<dbReference type="Pfam" id="PF00583">
    <property type="entry name" value="Acetyltransf_1"/>
    <property type="match status" value="1"/>
</dbReference>
<evidence type="ECO:0000313" key="5">
    <source>
        <dbReference type="Proteomes" id="UP000824125"/>
    </source>
</evidence>
<sequence length="166" mass="18476">MDFLVRRAAVSDAHALALVKQNVWHTAYKDIYPEEKLAGFDLAAQAQYFARLAADSCVSLFVAEVQSRCVGYMAAGEKTRRSVGQNAEILLLNIDALYRKQGIGRALFAQGAAYLRAKGFSSFIVACNKYNYPAHAFYRKMGGVLFAQDADAPDRSLPQVYFRYTL</sequence>